<feature type="region of interest" description="Disordered" evidence="1">
    <location>
        <begin position="73"/>
        <end position="93"/>
    </location>
</feature>
<proteinExistence type="predicted"/>
<evidence type="ECO:0000256" key="1">
    <source>
        <dbReference type="SAM" id="MobiDB-lite"/>
    </source>
</evidence>
<protein>
    <submittedName>
        <fullName evidence="2">Uncharacterized protein</fullName>
    </submittedName>
</protein>
<reference evidence="2" key="1">
    <citation type="submission" date="2021-02" db="EMBL/GenBank/DDBJ databases">
        <authorList>
            <person name="Nowell W R."/>
        </authorList>
    </citation>
    <scope>NUCLEOTIDE SEQUENCE</scope>
</reference>
<name>A0A816LY41_9BILA</name>
<sequence length="93" mass="10741">MASEKVTIEQAFQKLSEANNYSNARLNALETKLDEIHLNLIEQNKNMDMNVPIEIVNVQEKTINQLETIQKEQKNCKTQQRPNEKKNNNNGSN</sequence>
<evidence type="ECO:0000313" key="3">
    <source>
        <dbReference type="Proteomes" id="UP000663824"/>
    </source>
</evidence>
<comment type="caution">
    <text evidence="2">The sequence shown here is derived from an EMBL/GenBank/DDBJ whole genome shotgun (WGS) entry which is preliminary data.</text>
</comment>
<evidence type="ECO:0000313" key="2">
    <source>
        <dbReference type="EMBL" id="CAF1965211.1"/>
    </source>
</evidence>
<organism evidence="2 3">
    <name type="scientific">Rotaria magnacalcarata</name>
    <dbReference type="NCBI Taxonomy" id="392030"/>
    <lineage>
        <taxon>Eukaryota</taxon>
        <taxon>Metazoa</taxon>
        <taxon>Spiralia</taxon>
        <taxon>Gnathifera</taxon>
        <taxon>Rotifera</taxon>
        <taxon>Eurotatoria</taxon>
        <taxon>Bdelloidea</taxon>
        <taxon>Philodinida</taxon>
        <taxon>Philodinidae</taxon>
        <taxon>Rotaria</taxon>
    </lineage>
</organism>
<dbReference type="EMBL" id="CAJNRE010002071">
    <property type="protein sequence ID" value="CAF1965211.1"/>
    <property type="molecule type" value="Genomic_DNA"/>
</dbReference>
<accession>A0A816LY41</accession>
<dbReference type="Proteomes" id="UP000663824">
    <property type="component" value="Unassembled WGS sequence"/>
</dbReference>
<dbReference type="AlphaFoldDB" id="A0A816LY41"/>
<gene>
    <name evidence="2" type="ORF">MBJ925_LOCUS6555</name>
</gene>